<dbReference type="PROSITE" id="PS50885">
    <property type="entry name" value="HAMP"/>
    <property type="match status" value="1"/>
</dbReference>
<dbReference type="RefSeq" id="WP_186946821.1">
    <property type="nucleotide sequence ID" value="NZ_JACOGF010000004.1"/>
</dbReference>
<dbReference type="Pfam" id="PF02518">
    <property type="entry name" value="HATPase_c"/>
    <property type="match status" value="1"/>
</dbReference>
<dbReference type="CDD" id="cd00075">
    <property type="entry name" value="HATPase"/>
    <property type="match status" value="1"/>
</dbReference>
<protein>
    <recommendedName>
        <fullName evidence="3">histidine kinase</fullName>
        <ecNumber evidence="3">2.7.13.3</ecNumber>
    </recommendedName>
</protein>
<comment type="catalytic activity">
    <reaction evidence="1">
        <text>ATP + protein L-histidine = ADP + protein N-phospho-L-histidine.</text>
        <dbReference type="EC" id="2.7.13.3"/>
    </reaction>
</comment>
<feature type="transmembrane region" description="Helical" evidence="8">
    <location>
        <begin position="157"/>
        <end position="179"/>
    </location>
</feature>
<dbReference type="SUPFAM" id="SSF55874">
    <property type="entry name" value="ATPase domain of HSP90 chaperone/DNA topoisomerase II/histidine kinase"/>
    <property type="match status" value="1"/>
</dbReference>
<evidence type="ECO:0000256" key="5">
    <source>
        <dbReference type="ARBA" id="ARBA00022679"/>
    </source>
</evidence>
<dbReference type="EC" id="2.7.13.3" evidence="3"/>
<dbReference type="Pfam" id="PF00672">
    <property type="entry name" value="HAMP"/>
    <property type="match status" value="1"/>
</dbReference>
<keyword evidence="12" id="KW-1185">Reference proteome</keyword>
<evidence type="ECO:0000256" key="1">
    <source>
        <dbReference type="ARBA" id="ARBA00000085"/>
    </source>
</evidence>
<dbReference type="InterPro" id="IPR005467">
    <property type="entry name" value="His_kinase_dom"/>
</dbReference>
<keyword evidence="6" id="KW-0418">Kinase</keyword>
<dbReference type="Gene3D" id="6.10.340.10">
    <property type="match status" value="1"/>
</dbReference>
<feature type="transmembrane region" description="Helical" evidence="8">
    <location>
        <begin position="21"/>
        <end position="45"/>
    </location>
</feature>
<proteinExistence type="predicted"/>
<evidence type="ECO:0000259" key="10">
    <source>
        <dbReference type="PROSITE" id="PS50885"/>
    </source>
</evidence>
<reference evidence="11 12" key="1">
    <citation type="submission" date="2020-08" db="EMBL/GenBank/DDBJ databases">
        <title>Novel species isolated from subtropical streams in China.</title>
        <authorList>
            <person name="Lu H."/>
        </authorList>
    </citation>
    <scope>NUCLEOTIDE SEQUENCE [LARGE SCALE GENOMIC DNA]</scope>
    <source>
        <strain evidence="11 12">CY18W</strain>
    </source>
</reference>
<keyword evidence="8" id="KW-1133">Transmembrane helix</keyword>
<evidence type="ECO:0000313" key="11">
    <source>
        <dbReference type="EMBL" id="MBC3917561.1"/>
    </source>
</evidence>
<dbReference type="InterPro" id="IPR004358">
    <property type="entry name" value="Sig_transdc_His_kin-like_C"/>
</dbReference>
<feature type="domain" description="Histidine kinase" evidence="9">
    <location>
        <begin position="289"/>
        <end position="522"/>
    </location>
</feature>
<dbReference type="Gene3D" id="3.30.565.10">
    <property type="entry name" value="Histidine kinase-like ATPase, C-terminal domain"/>
    <property type="match status" value="1"/>
</dbReference>
<dbReference type="InterPro" id="IPR003660">
    <property type="entry name" value="HAMP_dom"/>
</dbReference>
<name>A0ABR6ZNS4_9BURK</name>
<dbReference type="Proteomes" id="UP000650424">
    <property type="component" value="Unassembled WGS sequence"/>
</dbReference>
<gene>
    <name evidence="11" type="ORF">H8L32_08770</name>
</gene>
<dbReference type="SMART" id="SM00304">
    <property type="entry name" value="HAMP"/>
    <property type="match status" value="1"/>
</dbReference>
<dbReference type="PROSITE" id="PS50109">
    <property type="entry name" value="HIS_KIN"/>
    <property type="match status" value="1"/>
</dbReference>
<comment type="subcellular location">
    <subcellularLocation>
        <location evidence="2">Membrane</location>
    </subcellularLocation>
</comment>
<dbReference type="PANTHER" id="PTHR43065">
    <property type="entry name" value="SENSOR HISTIDINE KINASE"/>
    <property type="match status" value="1"/>
</dbReference>
<evidence type="ECO:0000256" key="4">
    <source>
        <dbReference type="ARBA" id="ARBA00022553"/>
    </source>
</evidence>
<sequence>MSGKHTYKLAVPGNRFSSLSLRNAIVLGIALGIVIPAMLLGSVLARDSYEREYEVRVRGPLRQYASMLEQTMPIPLWQVDAEAAQSFVNSVMLNPDVVRISVEDAALGRFVHAEQANAQQQDLISETRDVRKDGAIIGRVTIEMSSHLMEQEFLKKFLKGGAAILVQLLISFFLLWLLFQRRMMRPLQQLQRDVDRLGEGQFAEPVHVARPDELGSLALGVDTMRVRLGELIQIQADHNLTLEQRVADRTQELHGSNKELRTALENLNNAQLEIQRTDRLAALGSLVAGVAHELNTPIGNSVTVASTIHDLSNEFRKRMALGMTRAQLQTYVEKNLQASDILLRNLHSAAELIGSFKRVAVDRTSAQRRAFLLDEVIRETVLTMGASIKRSIHEVRMDLPADIWMDSYPGLLGQIISNLINNAILHGFDGRENGVISIHAHRVDVEPAAVELSVSDNGVGISEANMTRIFDPFFTTKLGQGGSGLGLNIVYNLICDVLGGSIRVESKLGTGASFIMHLPLHAPGHTDAGE</sequence>
<keyword evidence="8" id="KW-0812">Transmembrane</keyword>
<keyword evidence="5" id="KW-0808">Transferase</keyword>
<dbReference type="PRINTS" id="PR00344">
    <property type="entry name" value="BCTRLSENSOR"/>
</dbReference>
<dbReference type="EMBL" id="JACOGF010000004">
    <property type="protein sequence ID" value="MBC3917561.1"/>
    <property type="molecule type" value="Genomic_DNA"/>
</dbReference>
<dbReference type="CDD" id="cd06225">
    <property type="entry name" value="HAMP"/>
    <property type="match status" value="1"/>
</dbReference>
<dbReference type="InterPro" id="IPR003594">
    <property type="entry name" value="HATPase_dom"/>
</dbReference>
<feature type="coiled-coil region" evidence="7">
    <location>
        <begin position="250"/>
        <end position="280"/>
    </location>
</feature>
<dbReference type="SUPFAM" id="SSF158472">
    <property type="entry name" value="HAMP domain-like"/>
    <property type="match status" value="1"/>
</dbReference>
<evidence type="ECO:0000256" key="7">
    <source>
        <dbReference type="SAM" id="Coils"/>
    </source>
</evidence>
<feature type="domain" description="HAMP" evidence="10">
    <location>
        <begin position="181"/>
        <end position="233"/>
    </location>
</feature>
<evidence type="ECO:0000256" key="6">
    <source>
        <dbReference type="ARBA" id="ARBA00022777"/>
    </source>
</evidence>
<dbReference type="InterPro" id="IPR036890">
    <property type="entry name" value="HATPase_C_sf"/>
</dbReference>
<evidence type="ECO:0000259" key="9">
    <source>
        <dbReference type="PROSITE" id="PS50109"/>
    </source>
</evidence>
<organism evidence="11 12">
    <name type="scientific">Undibacterium hunanense</name>
    <dbReference type="NCBI Taxonomy" id="2762292"/>
    <lineage>
        <taxon>Bacteria</taxon>
        <taxon>Pseudomonadati</taxon>
        <taxon>Pseudomonadota</taxon>
        <taxon>Betaproteobacteria</taxon>
        <taxon>Burkholderiales</taxon>
        <taxon>Oxalobacteraceae</taxon>
        <taxon>Undibacterium</taxon>
    </lineage>
</organism>
<dbReference type="Gene3D" id="1.10.287.130">
    <property type="match status" value="1"/>
</dbReference>
<comment type="caution">
    <text evidence="11">The sequence shown here is derived from an EMBL/GenBank/DDBJ whole genome shotgun (WGS) entry which is preliminary data.</text>
</comment>
<evidence type="ECO:0000256" key="8">
    <source>
        <dbReference type="SAM" id="Phobius"/>
    </source>
</evidence>
<dbReference type="SMART" id="SM00387">
    <property type="entry name" value="HATPase_c"/>
    <property type="match status" value="1"/>
</dbReference>
<keyword evidence="4" id="KW-0597">Phosphoprotein</keyword>
<keyword evidence="8" id="KW-0472">Membrane</keyword>
<accession>A0ABR6ZNS4</accession>
<evidence type="ECO:0000256" key="3">
    <source>
        <dbReference type="ARBA" id="ARBA00012438"/>
    </source>
</evidence>
<evidence type="ECO:0000313" key="12">
    <source>
        <dbReference type="Proteomes" id="UP000650424"/>
    </source>
</evidence>
<evidence type="ECO:0000256" key="2">
    <source>
        <dbReference type="ARBA" id="ARBA00004370"/>
    </source>
</evidence>
<keyword evidence="7" id="KW-0175">Coiled coil</keyword>